<name>A0A8J3MZI6_9CHLR</name>
<evidence type="ECO:0000256" key="2">
    <source>
        <dbReference type="ARBA" id="ARBA00023125"/>
    </source>
</evidence>
<gene>
    <name evidence="5" type="primary">ydeP_3</name>
    <name evidence="5" type="ORF">KSF_031920</name>
</gene>
<evidence type="ECO:0000313" key="6">
    <source>
        <dbReference type="Proteomes" id="UP000597444"/>
    </source>
</evidence>
<dbReference type="AlphaFoldDB" id="A0A8J3MZI6"/>
<dbReference type="RefSeq" id="WP_220203944.1">
    <property type="nucleotide sequence ID" value="NZ_BNJK01000001.1"/>
</dbReference>
<dbReference type="EMBL" id="BNJK01000001">
    <property type="protein sequence ID" value="GHO93144.1"/>
    <property type="molecule type" value="Genomic_DNA"/>
</dbReference>
<keyword evidence="3" id="KW-0804">Transcription</keyword>
<reference evidence="5" key="1">
    <citation type="submission" date="2020-10" db="EMBL/GenBank/DDBJ databases">
        <title>Taxonomic study of unclassified bacteria belonging to the class Ktedonobacteria.</title>
        <authorList>
            <person name="Yabe S."/>
            <person name="Wang C.M."/>
            <person name="Zheng Y."/>
            <person name="Sakai Y."/>
            <person name="Cavaletti L."/>
            <person name="Monciardini P."/>
            <person name="Donadio S."/>
        </authorList>
    </citation>
    <scope>NUCLEOTIDE SEQUENCE</scope>
    <source>
        <strain evidence="5">ID150040</strain>
    </source>
</reference>
<evidence type="ECO:0000259" key="4">
    <source>
        <dbReference type="PROSITE" id="PS51118"/>
    </source>
</evidence>
<keyword evidence="1" id="KW-0805">Transcription regulation</keyword>
<protein>
    <submittedName>
        <fullName evidence="5">Putative HTH-type transcriptional regulator YdeP</fullName>
    </submittedName>
</protein>
<dbReference type="InterPro" id="IPR036388">
    <property type="entry name" value="WH-like_DNA-bd_sf"/>
</dbReference>
<dbReference type="PROSITE" id="PS51118">
    <property type="entry name" value="HTH_HXLR"/>
    <property type="match status" value="1"/>
</dbReference>
<accession>A0A8J3MZI6</accession>
<dbReference type="PANTHER" id="PTHR33204">
    <property type="entry name" value="TRANSCRIPTIONAL REGULATOR, MARR FAMILY"/>
    <property type="match status" value="1"/>
</dbReference>
<dbReference type="InterPro" id="IPR036390">
    <property type="entry name" value="WH_DNA-bd_sf"/>
</dbReference>
<dbReference type="Gene3D" id="1.10.10.10">
    <property type="entry name" value="Winged helix-like DNA-binding domain superfamily/Winged helix DNA-binding domain"/>
    <property type="match status" value="1"/>
</dbReference>
<dbReference type="Pfam" id="PF01638">
    <property type="entry name" value="HxlR"/>
    <property type="match status" value="1"/>
</dbReference>
<feature type="domain" description="HTH hxlR-type" evidence="4">
    <location>
        <begin position="10"/>
        <end position="108"/>
    </location>
</feature>
<evidence type="ECO:0000313" key="5">
    <source>
        <dbReference type="EMBL" id="GHO93144.1"/>
    </source>
</evidence>
<dbReference type="SUPFAM" id="SSF46785">
    <property type="entry name" value="Winged helix' DNA-binding domain"/>
    <property type="match status" value="1"/>
</dbReference>
<dbReference type="InterPro" id="IPR002577">
    <property type="entry name" value="HTH_HxlR"/>
</dbReference>
<dbReference type="PANTHER" id="PTHR33204:SF33">
    <property type="entry name" value="TRANSCRIPTIONAL REGULATOR, MARR FAMILY"/>
    <property type="match status" value="1"/>
</dbReference>
<keyword evidence="2" id="KW-0238">DNA-binding</keyword>
<evidence type="ECO:0000256" key="3">
    <source>
        <dbReference type="ARBA" id="ARBA00023163"/>
    </source>
</evidence>
<proteinExistence type="predicted"/>
<dbReference type="Proteomes" id="UP000597444">
    <property type="component" value="Unassembled WGS sequence"/>
</dbReference>
<keyword evidence="6" id="KW-1185">Reference proteome</keyword>
<comment type="caution">
    <text evidence="5">The sequence shown here is derived from an EMBL/GenBank/DDBJ whole genome shotgun (WGS) entry which is preliminary data.</text>
</comment>
<sequence>MKQQQKAVMCPVEVTLSIVGGKWKLQIVYCLLNGTKRFGQLRRLIPGATQQMLTLQLRELEQAGIIHRQVYAQVPPKVEYSLTEWGRSLEPIIHQVHAWGEWYCNQNDIEYWQLSDNREGHVPA</sequence>
<organism evidence="5 6">
    <name type="scientific">Reticulibacter mediterranei</name>
    <dbReference type="NCBI Taxonomy" id="2778369"/>
    <lineage>
        <taxon>Bacteria</taxon>
        <taxon>Bacillati</taxon>
        <taxon>Chloroflexota</taxon>
        <taxon>Ktedonobacteria</taxon>
        <taxon>Ktedonobacterales</taxon>
        <taxon>Reticulibacteraceae</taxon>
        <taxon>Reticulibacter</taxon>
    </lineage>
</organism>
<dbReference type="GO" id="GO:0003677">
    <property type="term" value="F:DNA binding"/>
    <property type="evidence" value="ECO:0007669"/>
    <property type="project" value="UniProtKB-KW"/>
</dbReference>
<evidence type="ECO:0000256" key="1">
    <source>
        <dbReference type="ARBA" id="ARBA00023015"/>
    </source>
</evidence>